<dbReference type="EMBL" id="JBHUIO010000012">
    <property type="protein sequence ID" value="MFD2172146.1"/>
    <property type="molecule type" value="Genomic_DNA"/>
</dbReference>
<evidence type="ECO:0000313" key="1">
    <source>
        <dbReference type="EMBL" id="MFD2172146.1"/>
    </source>
</evidence>
<comment type="caution">
    <text evidence="1">The sequence shown here is derived from an EMBL/GenBank/DDBJ whole genome shotgun (WGS) entry which is preliminary data.</text>
</comment>
<organism evidence="1 2">
    <name type="scientific">Tumebacillus lipolyticus</name>
    <dbReference type="NCBI Taxonomy" id="1280370"/>
    <lineage>
        <taxon>Bacteria</taxon>
        <taxon>Bacillati</taxon>
        <taxon>Bacillota</taxon>
        <taxon>Bacilli</taxon>
        <taxon>Bacillales</taxon>
        <taxon>Alicyclobacillaceae</taxon>
        <taxon>Tumebacillus</taxon>
    </lineage>
</organism>
<proteinExistence type="predicted"/>
<accession>A0ABW5A2X3</accession>
<name>A0ABW5A2X3_9BACL</name>
<sequence>MRKMVVAVALAVVLSGCYDEELGIQPPQESVSDSDMWKESPTFMVGDHRMRGVEGKVAFQDATLTSEGQKLMWHFWGDAKELHGKFKVVALKKETHEQLNVFEGPLGGELNGAVAHAPSLVKLPEKGIWRLDIFVGEQAQTLYDSIVVQV</sequence>
<reference evidence="2" key="1">
    <citation type="journal article" date="2019" name="Int. J. Syst. Evol. Microbiol.">
        <title>The Global Catalogue of Microorganisms (GCM) 10K type strain sequencing project: providing services to taxonomists for standard genome sequencing and annotation.</title>
        <authorList>
            <consortium name="The Broad Institute Genomics Platform"/>
            <consortium name="The Broad Institute Genome Sequencing Center for Infectious Disease"/>
            <person name="Wu L."/>
            <person name="Ma J."/>
        </authorList>
    </citation>
    <scope>NUCLEOTIDE SEQUENCE [LARGE SCALE GENOMIC DNA]</scope>
    <source>
        <strain evidence="2">CGMCC 1.13574</strain>
    </source>
</reference>
<dbReference type="PROSITE" id="PS51257">
    <property type="entry name" value="PROKAR_LIPOPROTEIN"/>
    <property type="match status" value="1"/>
</dbReference>
<evidence type="ECO:0000313" key="2">
    <source>
        <dbReference type="Proteomes" id="UP001597343"/>
    </source>
</evidence>
<dbReference type="Pfam" id="PF16167">
    <property type="entry name" value="DUF4871"/>
    <property type="match status" value="1"/>
</dbReference>
<dbReference type="Gene3D" id="2.60.40.3830">
    <property type="match status" value="1"/>
</dbReference>
<gene>
    <name evidence="1" type="ORF">ACFSOY_19465</name>
</gene>
<dbReference type="InterPro" id="IPR032366">
    <property type="entry name" value="DUF4871"/>
</dbReference>
<keyword evidence="2" id="KW-1185">Reference proteome</keyword>
<protein>
    <submittedName>
        <fullName evidence="1">DUF4871 domain-containing protein</fullName>
    </submittedName>
</protein>
<dbReference type="Proteomes" id="UP001597343">
    <property type="component" value="Unassembled WGS sequence"/>
</dbReference>
<dbReference type="RefSeq" id="WP_386049535.1">
    <property type="nucleotide sequence ID" value="NZ_JBHUIO010000012.1"/>
</dbReference>